<dbReference type="PANTHER" id="PTHR22960">
    <property type="entry name" value="MOLYBDOPTERIN COFACTOR SYNTHESIS PROTEIN A"/>
    <property type="match status" value="1"/>
</dbReference>
<dbReference type="InterPro" id="IPR013785">
    <property type="entry name" value="Aldolase_TIM"/>
</dbReference>
<dbReference type="SUPFAM" id="SSF102114">
    <property type="entry name" value="Radical SAM enzymes"/>
    <property type="match status" value="1"/>
</dbReference>
<evidence type="ECO:0000256" key="3">
    <source>
        <dbReference type="ARBA" id="ARBA00023004"/>
    </source>
</evidence>
<proteinExistence type="predicted"/>
<keyword evidence="1" id="KW-0949">S-adenosyl-L-methionine</keyword>
<dbReference type="InterPro" id="IPR006638">
    <property type="entry name" value="Elp3/MiaA/NifB-like_rSAM"/>
</dbReference>
<dbReference type="SMART" id="SM00729">
    <property type="entry name" value="Elp3"/>
    <property type="match status" value="1"/>
</dbReference>
<dbReference type="InterPro" id="IPR058240">
    <property type="entry name" value="rSAM_sf"/>
</dbReference>
<keyword evidence="8" id="KW-1185">Reference proteome</keyword>
<dbReference type="Pfam" id="PF04055">
    <property type="entry name" value="Radical_SAM"/>
    <property type="match status" value="1"/>
</dbReference>
<keyword evidence="4" id="KW-0411">Iron-sulfur</keyword>
<dbReference type="EMBL" id="JADPRT010000013">
    <property type="protein sequence ID" value="MBF9071870.1"/>
    <property type="molecule type" value="Genomic_DNA"/>
</dbReference>
<dbReference type="RefSeq" id="WP_196197026.1">
    <property type="nucleotide sequence ID" value="NZ_JADPRT010000013.1"/>
</dbReference>
<dbReference type="Proteomes" id="UP000657385">
    <property type="component" value="Unassembled WGS sequence"/>
</dbReference>
<keyword evidence="3" id="KW-0408">Iron</keyword>
<feature type="domain" description="Radical SAM core" evidence="6">
    <location>
        <begin position="1"/>
        <end position="207"/>
    </location>
</feature>
<dbReference type="SFLD" id="SFLDG01067">
    <property type="entry name" value="SPASM/twitch_domain_containing"/>
    <property type="match status" value="1"/>
</dbReference>
<dbReference type="GO" id="GO:0006777">
    <property type="term" value="P:Mo-molybdopterin cofactor biosynthetic process"/>
    <property type="evidence" value="ECO:0007669"/>
    <property type="project" value="UniProtKB-KW"/>
</dbReference>
<accession>A0A931FH17</accession>
<dbReference type="GO" id="GO:0061799">
    <property type="term" value="F:cyclic pyranopterin monophosphate synthase activity"/>
    <property type="evidence" value="ECO:0007669"/>
    <property type="project" value="TreeGrafter"/>
</dbReference>
<comment type="caution">
    <text evidence="7">The sequence shown here is derived from an EMBL/GenBank/DDBJ whole genome shotgun (WGS) entry which is preliminary data.</text>
</comment>
<dbReference type="InterPro" id="IPR050105">
    <property type="entry name" value="MoCo_biosynth_MoaA/MoaC"/>
</dbReference>
<gene>
    <name evidence="7" type="ORF">I2501_27985</name>
</gene>
<dbReference type="GO" id="GO:0046872">
    <property type="term" value="F:metal ion binding"/>
    <property type="evidence" value="ECO:0007669"/>
    <property type="project" value="UniProtKB-KW"/>
</dbReference>
<evidence type="ECO:0000313" key="8">
    <source>
        <dbReference type="Proteomes" id="UP000657385"/>
    </source>
</evidence>
<name>A0A931FH17_9ACTN</name>
<sequence>MNSRCKRACFYCRPSGEAVSTAAGAELAPDDLLAVAAAVRAQGVNSIKLTGGDPALYDPLVDVVRRLRDEAGYTDIEVISRHPLIGTRAQDLAKAGVTLFNISLDTLDEELHKDICGVDDHEQVLDALRACVATGVPVKVNVVVMAGINDAEVLALVEFCDQAGVAAVKLLDVIRDLGEGTETFTRRLQIHRGKQLPDVYVSLENLAGDLRVQAVAEEVRQQGGLGHPMTVFTMPSGMEVVVKDSTAGAWYGSVCRGCPLFPCHDALMALRLTADSRLQFCLLREDVTVDVAAVLAEGVPGELESRIEAAFQVYTEARFRPGAGTPQQLMAGARS</sequence>
<dbReference type="Gene3D" id="3.20.20.70">
    <property type="entry name" value="Aldolase class I"/>
    <property type="match status" value="1"/>
</dbReference>
<dbReference type="GO" id="GO:0051536">
    <property type="term" value="F:iron-sulfur cluster binding"/>
    <property type="evidence" value="ECO:0007669"/>
    <property type="project" value="UniProtKB-KW"/>
</dbReference>
<dbReference type="PANTHER" id="PTHR22960:SF0">
    <property type="entry name" value="MOLYBDENUM COFACTOR BIOSYNTHESIS PROTEIN 1"/>
    <property type="match status" value="1"/>
</dbReference>
<evidence type="ECO:0000259" key="6">
    <source>
        <dbReference type="PROSITE" id="PS51918"/>
    </source>
</evidence>
<reference evidence="7" key="1">
    <citation type="submission" date="2020-11" db="EMBL/GenBank/DDBJ databases">
        <title>Isolation and identification of active actinomycetes.</title>
        <authorList>
            <person name="Yu B."/>
        </authorList>
    </citation>
    <scope>NUCLEOTIDE SEQUENCE</scope>
    <source>
        <strain evidence="7">NEAU-YB345</strain>
    </source>
</reference>
<dbReference type="SFLD" id="SFLDS00029">
    <property type="entry name" value="Radical_SAM"/>
    <property type="match status" value="1"/>
</dbReference>
<keyword evidence="2" id="KW-0479">Metal-binding</keyword>
<dbReference type="CDD" id="cd01335">
    <property type="entry name" value="Radical_SAM"/>
    <property type="match status" value="1"/>
</dbReference>
<dbReference type="GO" id="GO:0061798">
    <property type="term" value="F:GTP 3',8'-cyclase activity"/>
    <property type="evidence" value="ECO:0007669"/>
    <property type="project" value="TreeGrafter"/>
</dbReference>
<evidence type="ECO:0000256" key="5">
    <source>
        <dbReference type="ARBA" id="ARBA00023150"/>
    </source>
</evidence>
<dbReference type="PROSITE" id="PS51918">
    <property type="entry name" value="RADICAL_SAM"/>
    <property type="match status" value="1"/>
</dbReference>
<dbReference type="InterPro" id="IPR007197">
    <property type="entry name" value="rSAM"/>
</dbReference>
<organism evidence="7 8">
    <name type="scientific">Streptacidiphilus fuscans</name>
    <dbReference type="NCBI Taxonomy" id="2789292"/>
    <lineage>
        <taxon>Bacteria</taxon>
        <taxon>Bacillati</taxon>
        <taxon>Actinomycetota</taxon>
        <taxon>Actinomycetes</taxon>
        <taxon>Kitasatosporales</taxon>
        <taxon>Streptomycetaceae</taxon>
        <taxon>Streptacidiphilus</taxon>
    </lineage>
</organism>
<keyword evidence="5" id="KW-0501">Molybdenum cofactor biosynthesis</keyword>
<protein>
    <submittedName>
        <fullName evidence="7">Radical SAM protein</fullName>
    </submittedName>
</protein>
<dbReference type="AlphaFoldDB" id="A0A931FH17"/>
<evidence type="ECO:0000313" key="7">
    <source>
        <dbReference type="EMBL" id="MBF9071870.1"/>
    </source>
</evidence>
<evidence type="ECO:0000256" key="2">
    <source>
        <dbReference type="ARBA" id="ARBA00022723"/>
    </source>
</evidence>
<evidence type="ECO:0000256" key="4">
    <source>
        <dbReference type="ARBA" id="ARBA00023014"/>
    </source>
</evidence>
<evidence type="ECO:0000256" key="1">
    <source>
        <dbReference type="ARBA" id="ARBA00022691"/>
    </source>
</evidence>